<evidence type="ECO:0000313" key="5">
    <source>
        <dbReference type="Proteomes" id="UP000596035"/>
    </source>
</evidence>
<sequence length="87" mass="10026">MKRDWRAFWMGFGVSIFVFLTGTGLLMVDYEGRKLSFGDDAPIARVERGPARTDLTVRAFGRKGTWDVTELDRAWCFLCDFMCVPHK</sequence>
<proteinExistence type="predicted"/>
<keyword evidence="1" id="KW-0812">Transmembrane</keyword>
<evidence type="ECO:0000313" key="2">
    <source>
        <dbReference type="EMBL" id="ASB39456.1"/>
    </source>
</evidence>
<dbReference type="EMBL" id="CP021422">
    <property type="protein sequence ID" value="ASB39456.1"/>
    <property type="molecule type" value="Genomic_DNA"/>
</dbReference>
<keyword evidence="1" id="KW-0472">Membrane</keyword>
<evidence type="ECO:0000256" key="1">
    <source>
        <dbReference type="SAM" id="Phobius"/>
    </source>
</evidence>
<dbReference type="AlphaFoldDB" id="A0A1Z2XLY8"/>
<protein>
    <submittedName>
        <fullName evidence="3">Uncharacterized protein</fullName>
    </submittedName>
</protein>
<evidence type="ECO:0000313" key="3">
    <source>
        <dbReference type="EMBL" id="QQR28745.1"/>
    </source>
</evidence>
<keyword evidence="4" id="KW-1185">Reference proteome</keyword>
<dbReference type="RefSeq" id="WP_066536578.1">
    <property type="nucleotide sequence ID" value="NZ_CAJTCQ010000002.1"/>
</dbReference>
<gene>
    <name evidence="2" type="ORF">ADH66_01575</name>
    <name evidence="3" type="ORF">I5Q82_11590</name>
</gene>
<organism evidence="3 5">
    <name type="scientific">Acutalibacter muris</name>
    <dbReference type="NCBI Taxonomy" id="1796620"/>
    <lineage>
        <taxon>Bacteria</taxon>
        <taxon>Bacillati</taxon>
        <taxon>Bacillota</taxon>
        <taxon>Clostridia</taxon>
        <taxon>Eubacteriales</taxon>
        <taxon>Acutalibacteraceae</taxon>
        <taxon>Acutalibacter</taxon>
    </lineage>
</organism>
<evidence type="ECO:0000313" key="4">
    <source>
        <dbReference type="Proteomes" id="UP000196710"/>
    </source>
</evidence>
<dbReference type="EMBL" id="CP065321">
    <property type="protein sequence ID" value="QQR28745.1"/>
    <property type="molecule type" value="Genomic_DNA"/>
</dbReference>
<dbReference type="KEGG" id="amur:ADH66_01575"/>
<accession>A0A1Z2XLY8</accession>
<name>A0A1Z2XLY8_9FIRM</name>
<reference evidence="3 5" key="3">
    <citation type="submission" date="2020-11" db="EMBL/GenBank/DDBJ databases">
        <title>Closed and high quality bacterial genomes of the OMM12 community.</title>
        <authorList>
            <person name="Marbouty M."/>
            <person name="Lamy-Besnier Q."/>
            <person name="Debarbieux L."/>
            <person name="Koszul R."/>
        </authorList>
    </citation>
    <scope>NUCLEOTIDE SEQUENCE [LARGE SCALE GENOMIC DNA]</scope>
    <source>
        <strain evidence="3 5">KB18</strain>
    </source>
</reference>
<feature type="transmembrane region" description="Helical" evidence="1">
    <location>
        <begin position="6"/>
        <end position="28"/>
    </location>
</feature>
<dbReference type="Proteomes" id="UP000596035">
    <property type="component" value="Chromosome"/>
</dbReference>
<dbReference type="Proteomes" id="UP000196710">
    <property type="component" value="Chromosome"/>
</dbReference>
<reference evidence="2" key="1">
    <citation type="journal article" date="2017" name="Genome Announc.">
        <title>High-Quality Whole-Genome Sequences of the Oligo-Mouse-Microbiota Bacterial Community.</title>
        <authorList>
            <person name="Garzetti D."/>
            <person name="Brugiroux S."/>
            <person name="Bunk B."/>
            <person name="Pukall R."/>
            <person name="McCoy K.D."/>
            <person name="Macpherson A.J."/>
            <person name="Stecher B."/>
        </authorList>
    </citation>
    <scope>NUCLEOTIDE SEQUENCE</scope>
    <source>
        <strain evidence="2">KB18</strain>
    </source>
</reference>
<reference evidence="4" key="2">
    <citation type="submission" date="2017-05" db="EMBL/GenBank/DDBJ databases">
        <title>Improved OligoMM genomes.</title>
        <authorList>
            <person name="Garzetti D."/>
        </authorList>
    </citation>
    <scope>NUCLEOTIDE SEQUENCE [LARGE SCALE GENOMIC DNA]</scope>
    <source>
        <strain evidence="4">KB18</strain>
    </source>
</reference>
<keyword evidence="1" id="KW-1133">Transmembrane helix</keyword>